<protein>
    <submittedName>
        <fullName evidence="1">Uncharacterized protein</fullName>
    </submittedName>
</protein>
<organism evidence="1 2">
    <name type="scientific">Salmonella enterica subsp. enterica serovar Wandsworth str. A4-580</name>
    <dbReference type="NCBI Taxonomy" id="913086"/>
    <lineage>
        <taxon>Bacteria</taxon>
        <taxon>Pseudomonadati</taxon>
        <taxon>Pseudomonadota</taxon>
        <taxon>Gammaproteobacteria</taxon>
        <taxon>Enterobacterales</taxon>
        <taxon>Enterobacteriaceae</taxon>
        <taxon>Salmonella</taxon>
    </lineage>
</organism>
<dbReference type="EMBL" id="AFCX01000371">
    <property type="protein sequence ID" value="EHD05402.1"/>
    <property type="molecule type" value="Genomic_DNA"/>
</dbReference>
<feature type="non-terminal residue" evidence="1">
    <location>
        <position position="31"/>
    </location>
</feature>
<evidence type="ECO:0000313" key="1">
    <source>
        <dbReference type="EMBL" id="EHD05402.1"/>
    </source>
</evidence>
<sequence>MARRTASGFSACTQWPAPAITCQQRVAVRFG</sequence>
<proteinExistence type="predicted"/>
<dbReference type="AlphaFoldDB" id="G5S8H6"/>
<name>G5S8H6_SALET</name>
<accession>G5S8H6</accession>
<evidence type="ECO:0000313" key="2">
    <source>
        <dbReference type="Proteomes" id="UP000003536"/>
    </source>
</evidence>
<reference evidence="1 2" key="1">
    <citation type="journal article" date="2011" name="BMC Genomics">
        <title>Genome sequencing reveals diversification of virulence factor content and possible host adaptation in distinct subpopulations of Salmonella enterica.</title>
        <authorList>
            <person name="den Bakker H.C."/>
            <person name="Moreno Switt A.I."/>
            <person name="Govoni G."/>
            <person name="Cummings C.A."/>
            <person name="Ranieri M.L."/>
            <person name="Degoricija L."/>
            <person name="Hoelzer K."/>
            <person name="Rodriguez-Rivera L.D."/>
            <person name="Brown S."/>
            <person name="Bolchacova E."/>
            <person name="Furtado M.R."/>
            <person name="Wiedmann M."/>
        </authorList>
    </citation>
    <scope>NUCLEOTIDE SEQUENCE [LARGE SCALE GENOMIC DNA]</scope>
    <source>
        <strain evidence="1 2">A4-580</strain>
    </source>
</reference>
<dbReference type="Proteomes" id="UP000003536">
    <property type="component" value="Unassembled WGS sequence"/>
</dbReference>
<gene>
    <name evidence="1" type="ORF">LTSEWAN_1198</name>
</gene>
<comment type="caution">
    <text evidence="1">The sequence shown here is derived from an EMBL/GenBank/DDBJ whole genome shotgun (WGS) entry which is preliminary data.</text>
</comment>